<reference evidence="2 3" key="1">
    <citation type="submission" date="2017-02" db="EMBL/GenBank/DDBJ databases">
        <title>Vagococcus cremeus sp. nov., isolated from the small intestine of a marten, Martes flavigula.</title>
        <authorList>
            <person name="Tak E.J."/>
            <person name="Bae J.-W."/>
        </authorList>
    </citation>
    <scope>NUCLEOTIDE SEQUENCE [LARGE SCALE GENOMIC DNA]</scope>
    <source>
        <strain evidence="2 3">D7T301</strain>
    </source>
</reference>
<evidence type="ECO:0000259" key="1">
    <source>
        <dbReference type="Pfam" id="PF01610"/>
    </source>
</evidence>
<dbReference type="RefSeq" id="WP_079347895.1">
    <property type="nucleotide sequence ID" value="NZ_MVAB01000001.1"/>
</dbReference>
<feature type="domain" description="Transposase IS204/IS1001/IS1096/IS1165 DDE" evidence="1">
    <location>
        <begin position="5"/>
        <end position="70"/>
    </location>
</feature>
<dbReference type="AlphaFoldDB" id="A0A1V4DJ85"/>
<accession>A0A1V4DJ85</accession>
<evidence type="ECO:0000313" key="2">
    <source>
        <dbReference type="EMBL" id="OPF88529.1"/>
    </source>
</evidence>
<dbReference type="InterPro" id="IPR002560">
    <property type="entry name" value="Transposase_DDE"/>
</dbReference>
<gene>
    <name evidence="2" type="ORF">BW731_10285</name>
</gene>
<dbReference type="Proteomes" id="UP000189970">
    <property type="component" value="Unassembled WGS sequence"/>
</dbReference>
<organism evidence="2 3">
    <name type="scientific">Vagococcus martis</name>
    <dbReference type="NCBI Taxonomy" id="1768210"/>
    <lineage>
        <taxon>Bacteria</taxon>
        <taxon>Bacillati</taxon>
        <taxon>Bacillota</taxon>
        <taxon>Bacilli</taxon>
        <taxon>Lactobacillales</taxon>
        <taxon>Enterococcaceae</taxon>
        <taxon>Vagococcus</taxon>
    </lineage>
</organism>
<name>A0A1V4DJ85_9ENTE</name>
<comment type="caution">
    <text evidence="2">The sequence shown here is derived from an EMBL/GenBank/DDBJ whole genome shotgun (WGS) entry which is preliminary data.</text>
</comment>
<keyword evidence="3" id="KW-1185">Reference proteome</keyword>
<protein>
    <recommendedName>
        <fullName evidence="1">Transposase IS204/IS1001/IS1096/IS1165 DDE domain-containing protein</fullName>
    </recommendedName>
</protein>
<dbReference type="EMBL" id="MVAB01000001">
    <property type="protein sequence ID" value="OPF88529.1"/>
    <property type="molecule type" value="Genomic_DNA"/>
</dbReference>
<sequence length="75" mass="8773">MVYEFRSHASYEDKMSFICADGKTGELVDILLSRKLDKIIPYFNRSPLEEREKVNFLVTDMNAAYFQLISFVKLS</sequence>
<dbReference type="Pfam" id="PF01610">
    <property type="entry name" value="DDE_Tnp_ISL3"/>
    <property type="match status" value="1"/>
</dbReference>
<evidence type="ECO:0000313" key="3">
    <source>
        <dbReference type="Proteomes" id="UP000189970"/>
    </source>
</evidence>
<proteinExistence type="predicted"/>